<evidence type="ECO:0000256" key="13">
    <source>
        <dbReference type="RuleBase" id="RU365063"/>
    </source>
</evidence>
<dbReference type="InterPro" id="IPR005479">
    <property type="entry name" value="CPAse_ATP-bd"/>
</dbReference>
<evidence type="ECO:0000256" key="9">
    <source>
        <dbReference type="ARBA" id="ARBA00022842"/>
    </source>
</evidence>
<dbReference type="SUPFAM" id="SSF56059">
    <property type="entry name" value="Glutathione synthetase ATP-binding domain-like"/>
    <property type="match status" value="1"/>
</dbReference>
<dbReference type="AlphaFoldDB" id="A0A7C4CE07"/>
<evidence type="ECO:0000256" key="3">
    <source>
        <dbReference type="ARBA" id="ARBA00011750"/>
    </source>
</evidence>
<keyword evidence="9" id="KW-0460">Magnesium</keyword>
<comment type="subunit">
    <text evidence="3 13">Acetyl-CoA carboxylase is a heterohexamer of biotin carboxyl carrier protein, biotin carboxylase and the two subunits of carboxyl transferase in a 2:2 complex.</text>
</comment>
<keyword evidence="8 12" id="KW-0067">ATP-binding</keyword>
<dbReference type="InterPro" id="IPR005481">
    <property type="entry name" value="BC-like_N"/>
</dbReference>
<dbReference type="PROSITE" id="PS00867">
    <property type="entry name" value="CPSASE_2"/>
    <property type="match status" value="1"/>
</dbReference>
<evidence type="ECO:0000256" key="4">
    <source>
        <dbReference type="ARBA" id="ARBA00013263"/>
    </source>
</evidence>
<dbReference type="SUPFAM" id="SSF51246">
    <property type="entry name" value="Rudiment single hybrid motif"/>
    <property type="match status" value="1"/>
</dbReference>
<dbReference type="PANTHER" id="PTHR48095">
    <property type="entry name" value="PYRUVATE CARBOXYLASE SUBUNIT A"/>
    <property type="match status" value="1"/>
</dbReference>
<name>A0A7C4CE07_UNCW3</name>
<feature type="domain" description="ATP-grasp" evidence="14">
    <location>
        <begin position="121"/>
        <end position="318"/>
    </location>
</feature>
<evidence type="ECO:0000256" key="8">
    <source>
        <dbReference type="ARBA" id="ARBA00022840"/>
    </source>
</evidence>
<evidence type="ECO:0000256" key="10">
    <source>
        <dbReference type="ARBA" id="ARBA00023267"/>
    </source>
</evidence>
<evidence type="ECO:0000256" key="11">
    <source>
        <dbReference type="ARBA" id="ARBA00048600"/>
    </source>
</evidence>
<evidence type="ECO:0000256" key="6">
    <source>
        <dbReference type="ARBA" id="ARBA00022723"/>
    </source>
</evidence>
<dbReference type="Pfam" id="PF00289">
    <property type="entry name" value="Biotin_carb_N"/>
    <property type="match status" value="1"/>
</dbReference>
<dbReference type="InterPro" id="IPR011054">
    <property type="entry name" value="Rudment_hybrid_motif"/>
</dbReference>
<accession>A0A7C4CE07</accession>
<dbReference type="UniPathway" id="UPA00655">
    <property type="reaction ID" value="UER00711"/>
</dbReference>
<comment type="catalytic activity">
    <reaction evidence="11 13">
        <text>N(6)-biotinyl-L-lysyl-[protein] + hydrogencarbonate + ATP = N(6)-carboxybiotinyl-L-lysyl-[protein] + ADP + phosphate + H(+)</text>
        <dbReference type="Rhea" id="RHEA:13501"/>
        <dbReference type="Rhea" id="RHEA-COMP:10505"/>
        <dbReference type="Rhea" id="RHEA-COMP:10506"/>
        <dbReference type="ChEBI" id="CHEBI:15378"/>
        <dbReference type="ChEBI" id="CHEBI:17544"/>
        <dbReference type="ChEBI" id="CHEBI:30616"/>
        <dbReference type="ChEBI" id="CHEBI:43474"/>
        <dbReference type="ChEBI" id="CHEBI:83144"/>
        <dbReference type="ChEBI" id="CHEBI:83145"/>
        <dbReference type="ChEBI" id="CHEBI:456216"/>
        <dbReference type="EC" id="6.3.4.14"/>
    </reaction>
</comment>
<evidence type="ECO:0000256" key="1">
    <source>
        <dbReference type="ARBA" id="ARBA00003761"/>
    </source>
</evidence>
<dbReference type="PANTHER" id="PTHR48095:SF2">
    <property type="entry name" value="BIOTIN CARBOXYLASE, CHLOROPLASTIC"/>
    <property type="match status" value="1"/>
</dbReference>
<sequence>MRAAKVLVANRGEIAVRIIRACRESRVACVQVYSEADRNSLPVLLADEAICIGPGPAASSYLNIARLLSAAGVAGCTAVHPGYGFLSENPEFAEAVESCGLEFIGPAPETMRLLGDKIAARHKVSEAGVPVLPGSDGPVEPGREAARLCAAIGYPVLVKAAAGGGGKGMRVVESEAGLDAGIAACQTEAKRAFDDGRVYLEKYLVAARHIEIQVLADRHGNVVHLGERDCSAQRRHQKLLEESPAPAMSPEMRERLGKWAVAASLASGYSSAGTVEFICDEQGNCYFMEMNARLQVEHPVTEMVTGVDIVQEQLAIAAGAKLSVKGPVGPVGHAIECRIYAEDPHDDFRPSPGFVSDLRLPGGPGVRVDTYLMPGCSVPPFYDPLVAKVVVWAPDREQAIARMDRALTETHVAGIATTVDFHRRLLSSPRFRKGILTTTLLDEVW</sequence>
<dbReference type="NCBIfam" id="NF006367">
    <property type="entry name" value="PRK08591.1"/>
    <property type="match status" value="1"/>
</dbReference>
<dbReference type="PROSITE" id="PS50979">
    <property type="entry name" value="BC"/>
    <property type="match status" value="1"/>
</dbReference>
<feature type="domain" description="Biotin carboxylation" evidence="15">
    <location>
        <begin position="2"/>
        <end position="445"/>
    </location>
</feature>
<dbReference type="SUPFAM" id="SSF52440">
    <property type="entry name" value="PreATP-grasp domain"/>
    <property type="match status" value="1"/>
</dbReference>
<keyword evidence="10 13" id="KW-0092">Biotin</keyword>
<dbReference type="InterPro" id="IPR011761">
    <property type="entry name" value="ATP-grasp"/>
</dbReference>
<comment type="caution">
    <text evidence="16">The sequence shown here is derived from an EMBL/GenBank/DDBJ whole genome shotgun (WGS) entry which is preliminary data.</text>
</comment>
<proteinExistence type="predicted"/>
<keyword evidence="13" id="KW-0444">Lipid biosynthesis</keyword>
<keyword evidence="7 12" id="KW-0547">Nucleotide-binding</keyword>
<organism evidence="16">
    <name type="scientific">candidate division WOR-3 bacterium</name>
    <dbReference type="NCBI Taxonomy" id="2052148"/>
    <lineage>
        <taxon>Bacteria</taxon>
        <taxon>Bacteria division WOR-3</taxon>
    </lineage>
</organism>
<comment type="function">
    <text evidence="1 13">This protein is a component of the acetyl coenzyme A carboxylase complex; first, biotin carboxylase catalyzes the carboxylation of the carrier protein and then the transcarboxylase transfers the carboxyl group to form malonyl-CoA.</text>
</comment>
<dbReference type="InterPro" id="IPR011764">
    <property type="entry name" value="Biotin_carboxylation_dom"/>
</dbReference>
<evidence type="ECO:0000259" key="14">
    <source>
        <dbReference type="PROSITE" id="PS50975"/>
    </source>
</evidence>
<gene>
    <name evidence="16" type="primary">accC</name>
    <name evidence="16" type="ORF">ENS41_06595</name>
</gene>
<dbReference type="EC" id="6.3.4.14" evidence="4 13"/>
<dbReference type="PROSITE" id="PS50975">
    <property type="entry name" value="ATP_GRASP"/>
    <property type="match status" value="1"/>
</dbReference>
<dbReference type="NCBIfam" id="TIGR00514">
    <property type="entry name" value="accC"/>
    <property type="match status" value="1"/>
</dbReference>
<keyword evidence="13" id="KW-0275">Fatty acid biosynthesis</keyword>
<dbReference type="Gene3D" id="3.30.470.20">
    <property type="entry name" value="ATP-grasp fold, B domain"/>
    <property type="match status" value="1"/>
</dbReference>
<dbReference type="GO" id="GO:0046872">
    <property type="term" value="F:metal ion binding"/>
    <property type="evidence" value="ECO:0007669"/>
    <property type="project" value="UniProtKB-KW"/>
</dbReference>
<dbReference type="GO" id="GO:0006633">
    <property type="term" value="P:fatty acid biosynthetic process"/>
    <property type="evidence" value="ECO:0007669"/>
    <property type="project" value="UniProtKB-KW"/>
</dbReference>
<keyword evidence="5 13" id="KW-0436">Ligase</keyword>
<reference evidence="16" key="1">
    <citation type="journal article" date="2020" name="mSystems">
        <title>Genome- and Community-Level Interaction Insights into Carbon Utilization and Element Cycling Functions of Hydrothermarchaeota in Hydrothermal Sediment.</title>
        <authorList>
            <person name="Zhou Z."/>
            <person name="Liu Y."/>
            <person name="Xu W."/>
            <person name="Pan J."/>
            <person name="Luo Z.H."/>
            <person name="Li M."/>
        </authorList>
    </citation>
    <scope>NUCLEOTIDE SEQUENCE [LARGE SCALE GENOMIC DNA]</scope>
    <source>
        <strain evidence="16">SpSt-488</strain>
    </source>
</reference>
<keyword evidence="13" id="KW-0443">Lipid metabolism</keyword>
<dbReference type="Pfam" id="PF02785">
    <property type="entry name" value="Biotin_carb_C"/>
    <property type="match status" value="1"/>
</dbReference>
<dbReference type="GO" id="GO:2001295">
    <property type="term" value="P:malonyl-CoA biosynthetic process"/>
    <property type="evidence" value="ECO:0007669"/>
    <property type="project" value="UniProtKB-UniPathway"/>
</dbReference>
<evidence type="ECO:0000259" key="15">
    <source>
        <dbReference type="PROSITE" id="PS50979"/>
    </source>
</evidence>
<protein>
    <recommendedName>
        <fullName evidence="4 13">Biotin carboxylase</fullName>
        <ecNumber evidence="4 13">6.3.4.14</ecNumber>
    </recommendedName>
    <alternativeName>
        <fullName evidence="13">Acetyl-coenzyme A carboxylase biotin carboxylase subunit A</fullName>
    </alternativeName>
</protein>
<evidence type="ECO:0000256" key="12">
    <source>
        <dbReference type="PROSITE-ProRule" id="PRU00409"/>
    </source>
</evidence>
<dbReference type="InterPro" id="IPR004549">
    <property type="entry name" value="Acetyl_CoA_COase_biotin_COase"/>
</dbReference>
<dbReference type="GO" id="GO:0005524">
    <property type="term" value="F:ATP binding"/>
    <property type="evidence" value="ECO:0007669"/>
    <property type="project" value="UniProtKB-UniRule"/>
</dbReference>
<dbReference type="FunFam" id="3.30.1490.20:FF:000003">
    <property type="entry name" value="acetyl-CoA carboxylase isoform X1"/>
    <property type="match status" value="1"/>
</dbReference>
<dbReference type="InterPro" id="IPR051602">
    <property type="entry name" value="ACC_Biotin_Carboxylase"/>
</dbReference>
<evidence type="ECO:0000256" key="5">
    <source>
        <dbReference type="ARBA" id="ARBA00022598"/>
    </source>
</evidence>
<dbReference type="EMBL" id="DSUT01000142">
    <property type="protein sequence ID" value="HGK28608.1"/>
    <property type="molecule type" value="Genomic_DNA"/>
</dbReference>
<evidence type="ECO:0000256" key="7">
    <source>
        <dbReference type="ARBA" id="ARBA00022741"/>
    </source>
</evidence>
<comment type="pathway">
    <text evidence="2 13">Lipid metabolism; malonyl-CoA biosynthesis; malonyl-CoA from acetyl-CoA: step 1/1.</text>
</comment>
<dbReference type="PROSITE" id="PS00866">
    <property type="entry name" value="CPSASE_1"/>
    <property type="match status" value="1"/>
</dbReference>
<evidence type="ECO:0000256" key="2">
    <source>
        <dbReference type="ARBA" id="ARBA00004956"/>
    </source>
</evidence>
<keyword evidence="6" id="KW-0479">Metal-binding</keyword>
<dbReference type="SMART" id="SM00878">
    <property type="entry name" value="Biotin_carb_C"/>
    <property type="match status" value="1"/>
</dbReference>
<keyword evidence="13" id="KW-0276">Fatty acid metabolism</keyword>
<dbReference type="GO" id="GO:0004075">
    <property type="term" value="F:biotin carboxylase activity"/>
    <property type="evidence" value="ECO:0007669"/>
    <property type="project" value="UniProtKB-EC"/>
</dbReference>
<dbReference type="FunFam" id="3.40.50.20:FF:000010">
    <property type="entry name" value="Propionyl-CoA carboxylase subunit alpha"/>
    <property type="match status" value="1"/>
</dbReference>
<dbReference type="InterPro" id="IPR005482">
    <property type="entry name" value="Biotin_COase_C"/>
</dbReference>
<dbReference type="InterPro" id="IPR016185">
    <property type="entry name" value="PreATP-grasp_dom_sf"/>
</dbReference>
<dbReference type="Pfam" id="PF02786">
    <property type="entry name" value="CPSase_L_D2"/>
    <property type="match status" value="1"/>
</dbReference>
<evidence type="ECO:0000313" key="16">
    <source>
        <dbReference type="EMBL" id="HGK28608.1"/>
    </source>
</evidence>